<keyword evidence="1" id="KW-0472">Membrane</keyword>
<feature type="transmembrane region" description="Helical" evidence="1">
    <location>
        <begin position="180"/>
        <end position="201"/>
    </location>
</feature>
<evidence type="ECO:0000313" key="2">
    <source>
        <dbReference type="EMBL" id="SEP01861.1"/>
    </source>
</evidence>
<name>A0A1H8UFB5_9GAMM</name>
<feature type="transmembrane region" description="Helical" evidence="1">
    <location>
        <begin position="230"/>
        <end position="258"/>
    </location>
</feature>
<keyword evidence="1" id="KW-1133">Transmembrane helix</keyword>
<reference evidence="2 3" key="1">
    <citation type="submission" date="2016-10" db="EMBL/GenBank/DDBJ databases">
        <authorList>
            <person name="de Groot N.N."/>
        </authorList>
    </citation>
    <scope>NUCLEOTIDE SEQUENCE [LARGE SCALE GENOMIC DNA]</scope>
    <source>
        <strain evidence="2 3">CGMCC 1.6291</strain>
    </source>
</reference>
<sequence>MAEQYASADAEIPAPGTLSETVGYAVTLFRRYVVLLLPIALFAHGFVEWYFVFQSRAFHKGTVPGVWLLVLQTFAVMVYCWAWMLAARLVHEREVAGGEEPFNGHVGLFGQAVLLVILCLIPAMLSVMPLLLHALLTGGSWLPFFVAVAVFMYLATRLWLTPVVMSTEDLWPMDAFGRSWALTSGLSAHFMTLGVVVFMLVATVLPAVLWKSVLGSAFFPAYVTDDGAAVFWWIGAVVVGMLLFPLFVTTSVAALLALEARDRAKPDTDERIGGF</sequence>
<dbReference type="Proteomes" id="UP000199657">
    <property type="component" value="Unassembled WGS sequence"/>
</dbReference>
<keyword evidence="3" id="KW-1185">Reference proteome</keyword>
<evidence type="ECO:0000256" key="1">
    <source>
        <dbReference type="SAM" id="Phobius"/>
    </source>
</evidence>
<accession>A0A1H8UFB5</accession>
<feature type="transmembrane region" description="Helical" evidence="1">
    <location>
        <begin position="141"/>
        <end position="160"/>
    </location>
</feature>
<feature type="transmembrane region" description="Helical" evidence="1">
    <location>
        <begin position="106"/>
        <end position="132"/>
    </location>
</feature>
<feature type="transmembrane region" description="Helical" evidence="1">
    <location>
        <begin position="32"/>
        <end position="53"/>
    </location>
</feature>
<organism evidence="2 3">
    <name type="scientific">Aquisalimonas asiatica</name>
    <dbReference type="NCBI Taxonomy" id="406100"/>
    <lineage>
        <taxon>Bacteria</taxon>
        <taxon>Pseudomonadati</taxon>
        <taxon>Pseudomonadota</taxon>
        <taxon>Gammaproteobacteria</taxon>
        <taxon>Chromatiales</taxon>
        <taxon>Ectothiorhodospiraceae</taxon>
        <taxon>Aquisalimonas</taxon>
    </lineage>
</organism>
<dbReference type="EMBL" id="FOEG01000006">
    <property type="protein sequence ID" value="SEP01861.1"/>
    <property type="molecule type" value="Genomic_DNA"/>
</dbReference>
<dbReference type="RefSeq" id="WP_091644922.1">
    <property type="nucleotide sequence ID" value="NZ_FOEG01000006.1"/>
</dbReference>
<evidence type="ECO:0000313" key="3">
    <source>
        <dbReference type="Proteomes" id="UP000199657"/>
    </source>
</evidence>
<dbReference type="AlphaFoldDB" id="A0A1H8UFB5"/>
<proteinExistence type="predicted"/>
<protein>
    <submittedName>
        <fullName evidence="2">Uncharacterized protein</fullName>
    </submittedName>
</protein>
<keyword evidence="1" id="KW-0812">Transmembrane</keyword>
<gene>
    <name evidence="2" type="ORF">SAMN04488052_106165</name>
</gene>
<dbReference type="STRING" id="406100.SAMN04488052_106165"/>
<feature type="transmembrane region" description="Helical" evidence="1">
    <location>
        <begin position="65"/>
        <end position="86"/>
    </location>
</feature>